<keyword evidence="19" id="KW-0175">Coiled coil</keyword>
<evidence type="ECO:0000256" key="15">
    <source>
        <dbReference type="ARBA" id="ARBA00024867"/>
    </source>
</evidence>
<dbReference type="SUPFAM" id="SSF47384">
    <property type="entry name" value="Homodimeric domain of signal transducing histidine kinase"/>
    <property type="match status" value="1"/>
</dbReference>
<evidence type="ECO:0000256" key="4">
    <source>
        <dbReference type="ARBA" id="ARBA00012438"/>
    </source>
</evidence>
<dbReference type="PROSITE" id="PS50113">
    <property type="entry name" value="PAC"/>
    <property type="match status" value="2"/>
</dbReference>
<keyword evidence="9" id="KW-0547">Nucleotide-binding</keyword>
<keyword evidence="26" id="KW-1185">Reference proteome</keyword>
<evidence type="ECO:0000259" key="20">
    <source>
        <dbReference type="PROSITE" id="PS50109"/>
    </source>
</evidence>
<name>A0AA45WX32_9CLOT</name>
<dbReference type="Gene3D" id="3.30.450.20">
    <property type="entry name" value="PAS domain"/>
    <property type="match status" value="2"/>
</dbReference>
<evidence type="ECO:0000259" key="23">
    <source>
        <dbReference type="PROSITE" id="PS50113"/>
    </source>
</evidence>
<evidence type="ECO:0000256" key="14">
    <source>
        <dbReference type="ARBA" id="ARBA00023136"/>
    </source>
</evidence>
<dbReference type="Proteomes" id="UP001158066">
    <property type="component" value="Unassembled WGS sequence"/>
</dbReference>
<dbReference type="InterPro" id="IPR013655">
    <property type="entry name" value="PAS_fold_3"/>
</dbReference>
<evidence type="ECO:0000259" key="24">
    <source>
        <dbReference type="PROSITE" id="PS50894"/>
    </source>
</evidence>
<dbReference type="InterPro" id="IPR000014">
    <property type="entry name" value="PAS"/>
</dbReference>
<evidence type="ECO:0000256" key="12">
    <source>
        <dbReference type="ARBA" id="ARBA00022989"/>
    </source>
</evidence>
<evidence type="ECO:0000256" key="19">
    <source>
        <dbReference type="SAM" id="Coils"/>
    </source>
</evidence>
<keyword evidence="13" id="KW-0902">Two-component regulatory system</keyword>
<dbReference type="Pfam" id="PF00512">
    <property type="entry name" value="HisKA"/>
    <property type="match status" value="1"/>
</dbReference>
<keyword evidence="11" id="KW-0067">ATP-binding</keyword>
<dbReference type="PROSITE" id="PS50110">
    <property type="entry name" value="RESPONSE_REGULATORY"/>
    <property type="match status" value="2"/>
</dbReference>
<evidence type="ECO:0000256" key="9">
    <source>
        <dbReference type="ARBA" id="ARBA00022741"/>
    </source>
</evidence>
<gene>
    <name evidence="25" type="ORF">SAMN06296020_11016</name>
</gene>
<dbReference type="EC" id="2.7.13.3" evidence="4"/>
<dbReference type="InterPro" id="IPR000700">
    <property type="entry name" value="PAS-assoc_C"/>
</dbReference>
<dbReference type="InterPro" id="IPR005467">
    <property type="entry name" value="His_kinase_dom"/>
</dbReference>
<evidence type="ECO:0000256" key="1">
    <source>
        <dbReference type="ARBA" id="ARBA00000085"/>
    </source>
</evidence>
<dbReference type="SUPFAM" id="SSF52172">
    <property type="entry name" value="CheY-like"/>
    <property type="match status" value="2"/>
</dbReference>
<dbReference type="PANTHER" id="PTHR45339:SF1">
    <property type="entry name" value="HYBRID SIGNAL TRANSDUCTION HISTIDINE KINASE J"/>
    <property type="match status" value="1"/>
</dbReference>
<feature type="coiled-coil region" evidence="19">
    <location>
        <begin position="299"/>
        <end position="326"/>
    </location>
</feature>
<dbReference type="Gene3D" id="3.40.50.2300">
    <property type="match status" value="2"/>
</dbReference>
<comment type="subcellular location">
    <subcellularLocation>
        <location evidence="2">Cell membrane</location>
        <topology evidence="2">Multi-pass membrane protein</topology>
    </subcellularLocation>
</comment>
<feature type="domain" description="Histidine kinase" evidence="20">
    <location>
        <begin position="476"/>
        <end position="699"/>
    </location>
</feature>
<evidence type="ECO:0000256" key="17">
    <source>
        <dbReference type="PROSITE-ProRule" id="PRU00110"/>
    </source>
</evidence>
<comment type="caution">
    <text evidence="25">The sequence shown here is derived from an EMBL/GenBank/DDBJ whole genome shotgun (WGS) entry which is preliminary data.</text>
</comment>
<dbReference type="Gene3D" id="3.30.565.10">
    <property type="entry name" value="Histidine kinase-like ATPase, C-terminal domain"/>
    <property type="match status" value="1"/>
</dbReference>
<feature type="modified residue" description="4-aspartylphosphate" evidence="18">
    <location>
        <position position="771"/>
    </location>
</feature>
<keyword evidence="8" id="KW-0812">Transmembrane</keyword>
<evidence type="ECO:0000256" key="3">
    <source>
        <dbReference type="ARBA" id="ARBA00006402"/>
    </source>
</evidence>
<feature type="domain" description="Response regulatory" evidence="21">
    <location>
        <begin position="868"/>
        <end position="984"/>
    </location>
</feature>
<dbReference type="FunFam" id="3.30.565.10:FF:000010">
    <property type="entry name" value="Sensor histidine kinase RcsC"/>
    <property type="match status" value="1"/>
</dbReference>
<dbReference type="SMART" id="SM00086">
    <property type="entry name" value="PAC"/>
    <property type="match status" value="2"/>
</dbReference>
<dbReference type="InterPro" id="IPR003594">
    <property type="entry name" value="HATPase_dom"/>
</dbReference>
<dbReference type="Pfam" id="PF02518">
    <property type="entry name" value="HATPase_c"/>
    <property type="match status" value="1"/>
</dbReference>
<dbReference type="PROSITE" id="PS50109">
    <property type="entry name" value="HIS_KIN"/>
    <property type="match status" value="1"/>
</dbReference>
<sequence length="1223" mass="138813">MAVLTDQALNISESDLRHILEYAPFPIIILREEDGIFCYGNRNARSYFGIDADGGTDQNADALFLHFQDRQKLSNMLEGQDAISDYEMPLYSRKGRQYWVLLSASHVTYDQQAAILVSVNDISKRKEMEKHIEKQRDLLDLHQRLMGEIIKLQISTGHHLKEFVSGVTELLGTQLKSGRISVWQYQENEKVLSCLDLYESTQKSHVTMDDLDTGTYPALFKYLETNRCIRTEDALKNPVTKQYAEQYLKPAKNHSLLFCHIVSAGKKLGLIAFENINGQQACLTEEMIFCNQVADQLGLAMMAQDREKLTEELQQSEANLTRAQKVSQTGHWRVDLKSSQMVWSDESCRIYGLDPGTSVSLELFKSFIHPDDKKIVDSAVLGSLEGIPFCINHRIIVNGQIKWVEGRAEIEFDEEGNPSISVGTVQDVTEKHLIMRELEEYRTHLEKMVEQRTCELEEAKAAAETASQAKSTFLSNMSHELRTPMNAIIGYAHLIKRDPLSIRQMDQLDKLTIASKNLLQIINDVLDLSKIEANKLTLDIHEFEPARMVDNICSMVANQIDKKELDLVVDLDHIPFMLKGDGVRLGQILLNLVNNAIKFTDSGSIKIRGRITGKENDDNARIRLRFEVEDSGIGMTEKQMNRLFREFEQADESTTRRYGGTGLGLAICKKLTDLMGGHIGVTSVPGKGSLFWIEIPFEKSYCYFEMPAEYRILSGLRTLVIDDSEEAREIMHIMLENLGMEVETVESGYRGIERLTQADAQNEPFHLIVVDLKMPGLDGVDTVMLAQSHHLSQPPQYLMITAYGYEIKEHELQRAKIDHVLLKPITPSRLFDALNQLLYQTDAVPKGRQAVGQQGSYECALREQSRGNVLMVEDNQIIQEVNAQLLQNVGLNHKTVQNGLEAVSEAISGEYDMILMDVQMPVMDGLEATRRIREHESCRKLPIIAMTASAFDKDVRKCLEAGMNDHLAKPVDPEDLYKMLLKWLPGSGLENSTHQEVSEATCETVIKNNQQKQASASEINFLKKLKNNKGLDMKHGIRSVGGDHRILVKLLNQFIEHGGSDVCSLREYILNEQYNQVLNMAHSYKGISGSLGLKALHQAVQELEESLRMSSDTEKWKAKAEQMHHLLQQSIEWLQPALHLEEEENAGTFQKLDANTLNNEIEQLIKLLKQNNTLSIQQFDNIKDHLADAHLIEESQLAQIRSYIERFDYEEALILFQNLQKNE</sequence>
<dbReference type="GO" id="GO:0005886">
    <property type="term" value="C:plasma membrane"/>
    <property type="evidence" value="ECO:0007669"/>
    <property type="project" value="UniProtKB-SubCell"/>
</dbReference>
<dbReference type="InterPro" id="IPR011006">
    <property type="entry name" value="CheY-like_superfamily"/>
</dbReference>
<keyword evidence="7 18" id="KW-0597">Phosphoprotein</keyword>
<feature type="domain" description="PAS" evidence="22">
    <location>
        <begin position="316"/>
        <end position="387"/>
    </location>
</feature>
<dbReference type="PROSITE" id="PS50894">
    <property type="entry name" value="HPT"/>
    <property type="match status" value="1"/>
</dbReference>
<dbReference type="Gene3D" id="2.10.70.100">
    <property type="match status" value="1"/>
</dbReference>
<keyword evidence="6" id="KW-1003">Cell membrane</keyword>
<evidence type="ECO:0000313" key="26">
    <source>
        <dbReference type="Proteomes" id="UP001158066"/>
    </source>
</evidence>
<dbReference type="SMART" id="SM00388">
    <property type="entry name" value="HisKA"/>
    <property type="match status" value="1"/>
</dbReference>
<dbReference type="Gene3D" id="3.30.450.40">
    <property type="match status" value="1"/>
</dbReference>
<feature type="domain" description="HPt" evidence="24">
    <location>
        <begin position="1043"/>
        <end position="1141"/>
    </location>
</feature>
<dbReference type="CDD" id="cd16922">
    <property type="entry name" value="HATPase_EvgS-ArcB-TorS-like"/>
    <property type="match status" value="1"/>
</dbReference>
<dbReference type="GO" id="GO:0005524">
    <property type="term" value="F:ATP binding"/>
    <property type="evidence" value="ECO:0007669"/>
    <property type="project" value="UniProtKB-KW"/>
</dbReference>
<evidence type="ECO:0000256" key="16">
    <source>
        <dbReference type="ARBA" id="ARBA00074306"/>
    </source>
</evidence>
<dbReference type="InterPro" id="IPR036097">
    <property type="entry name" value="HisK_dim/P_sf"/>
</dbReference>
<feature type="modified residue" description="Phosphohistidine" evidence="17">
    <location>
        <position position="1082"/>
    </location>
</feature>
<evidence type="ECO:0000256" key="11">
    <source>
        <dbReference type="ARBA" id="ARBA00022840"/>
    </source>
</evidence>
<dbReference type="CDD" id="cd00082">
    <property type="entry name" value="HisKA"/>
    <property type="match status" value="1"/>
</dbReference>
<feature type="domain" description="PAC" evidence="23">
    <location>
        <begin position="84"/>
        <end position="134"/>
    </location>
</feature>
<dbReference type="GO" id="GO:0000155">
    <property type="term" value="F:phosphorelay sensor kinase activity"/>
    <property type="evidence" value="ECO:0007669"/>
    <property type="project" value="InterPro"/>
</dbReference>
<dbReference type="CDD" id="cd00130">
    <property type="entry name" value="PAS"/>
    <property type="match status" value="2"/>
</dbReference>
<comment type="catalytic activity">
    <reaction evidence="1">
        <text>ATP + protein L-histidine = ADP + protein N-phospho-L-histidine.</text>
        <dbReference type="EC" id="2.7.13.3"/>
    </reaction>
</comment>
<keyword evidence="14" id="KW-0472">Membrane</keyword>
<evidence type="ECO:0000256" key="2">
    <source>
        <dbReference type="ARBA" id="ARBA00004651"/>
    </source>
</evidence>
<dbReference type="InterPro" id="IPR001610">
    <property type="entry name" value="PAC"/>
</dbReference>
<dbReference type="Pfam" id="PF00072">
    <property type="entry name" value="Response_reg"/>
    <property type="match status" value="2"/>
</dbReference>
<keyword evidence="10" id="KW-0808">Transferase</keyword>
<dbReference type="CDD" id="cd17546">
    <property type="entry name" value="REC_hyHK_CKI1_RcsC-like"/>
    <property type="match status" value="1"/>
</dbReference>
<evidence type="ECO:0000256" key="10">
    <source>
        <dbReference type="ARBA" id="ARBA00022777"/>
    </source>
</evidence>
<dbReference type="InterPro" id="IPR036641">
    <property type="entry name" value="HPT_dom_sf"/>
</dbReference>
<feature type="domain" description="PAC" evidence="23">
    <location>
        <begin position="385"/>
        <end position="440"/>
    </location>
</feature>
<dbReference type="InterPro" id="IPR001789">
    <property type="entry name" value="Sig_transdc_resp-reg_receiver"/>
</dbReference>
<evidence type="ECO:0000259" key="22">
    <source>
        <dbReference type="PROSITE" id="PS50112"/>
    </source>
</evidence>
<evidence type="ECO:0000256" key="8">
    <source>
        <dbReference type="ARBA" id="ARBA00022692"/>
    </source>
</evidence>
<evidence type="ECO:0000256" key="6">
    <source>
        <dbReference type="ARBA" id="ARBA00022475"/>
    </source>
</evidence>
<dbReference type="InterPro" id="IPR035965">
    <property type="entry name" value="PAS-like_dom_sf"/>
</dbReference>
<comment type="similarity">
    <text evidence="3">In the N-terminal section; belongs to the phytochrome family.</text>
</comment>
<keyword evidence="10" id="KW-0418">Kinase</keyword>
<dbReference type="InterPro" id="IPR003661">
    <property type="entry name" value="HisK_dim/P_dom"/>
</dbReference>
<proteinExistence type="inferred from homology"/>
<dbReference type="RefSeq" id="WP_283409808.1">
    <property type="nucleotide sequence ID" value="NZ_FXUF01000010.1"/>
</dbReference>
<dbReference type="InterPro" id="IPR029016">
    <property type="entry name" value="GAF-like_dom_sf"/>
</dbReference>
<dbReference type="SMART" id="SM00448">
    <property type="entry name" value="REC"/>
    <property type="match status" value="2"/>
</dbReference>
<dbReference type="InterPro" id="IPR008207">
    <property type="entry name" value="Sig_transdc_His_kin_Hpt_dom"/>
</dbReference>
<dbReference type="Gene3D" id="1.20.120.160">
    <property type="entry name" value="HPT domain"/>
    <property type="match status" value="1"/>
</dbReference>
<dbReference type="Pfam" id="PF01627">
    <property type="entry name" value="Hpt"/>
    <property type="match status" value="1"/>
</dbReference>
<reference evidence="25" key="1">
    <citation type="submission" date="2017-05" db="EMBL/GenBank/DDBJ databases">
        <authorList>
            <person name="Varghese N."/>
            <person name="Submissions S."/>
        </authorList>
    </citation>
    <scope>NUCLEOTIDE SEQUENCE</scope>
    <source>
        <strain evidence="25">Su22</strain>
    </source>
</reference>
<feature type="modified residue" description="4-aspartylphosphate" evidence="18">
    <location>
        <position position="917"/>
    </location>
</feature>
<dbReference type="Pfam" id="PF13426">
    <property type="entry name" value="PAS_9"/>
    <property type="match status" value="1"/>
</dbReference>
<dbReference type="SUPFAM" id="SSF55785">
    <property type="entry name" value="PYP-like sensor domain (PAS domain)"/>
    <property type="match status" value="2"/>
</dbReference>
<dbReference type="EMBL" id="FXUF01000010">
    <property type="protein sequence ID" value="SMP62545.1"/>
    <property type="molecule type" value="Genomic_DNA"/>
</dbReference>
<dbReference type="Pfam" id="PF08447">
    <property type="entry name" value="PAS_3"/>
    <property type="match status" value="1"/>
</dbReference>
<dbReference type="Gene3D" id="1.10.287.130">
    <property type="match status" value="1"/>
</dbReference>
<evidence type="ECO:0000259" key="21">
    <source>
        <dbReference type="PROSITE" id="PS50110"/>
    </source>
</evidence>
<protein>
    <recommendedName>
        <fullName evidence="16">Circadian input-output histidine kinase CikA</fullName>
        <ecNumber evidence="4">2.7.13.3</ecNumber>
    </recommendedName>
    <alternativeName>
        <fullName evidence="5">Stage 0 sporulation protein A homolog</fullName>
    </alternativeName>
</protein>
<dbReference type="SUPFAM" id="SSF55874">
    <property type="entry name" value="ATPase domain of HSP90 chaperone/DNA topoisomerase II/histidine kinase"/>
    <property type="match status" value="1"/>
</dbReference>
<feature type="domain" description="Response regulatory" evidence="21">
    <location>
        <begin position="717"/>
        <end position="838"/>
    </location>
</feature>
<evidence type="ECO:0000256" key="5">
    <source>
        <dbReference type="ARBA" id="ARBA00018672"/>
    </source>
</evidence>
<comment type="function">
    <text evidence="15">May play the central regulatory role in sporulation. It may be an element of the effector pathway responsible for the activation of sporulation genes in response to nutritional stress. Spo0A may act in concert with spo0H (a sigma factor) to control the expression of some genes that are critical to the sporulation process.</text>
</comment>
<dbReference type="SMART" id="SM00387">
    <property type="entry name" value="HATPase_c"/>
    <property type="match status" value="1"/>
</dbReference>
<dbReference type="SMART" id="SM00091">
    <property type="entry name" value="PAS"/>
    <property type="match status" value="3"/>
</dbReference>
<dbReference type="PRINTS" id="PR00344">
    <property type="entry name" value="BCTRLSENSOR"/>
</dbReference>
<evidence type="ECO:0000313" key="25">
    <source>
        <dbReference type="EMBL" id="SMP62545.1"/>
    </source>
</evidence>
<dbReference type="SUPFAM" id="SSF55781">
    <property type="entry name" value="GAF domain-like"/>
    <property type="match status" value="1"/>
</dbReference>
<evidence type="ECO:0000256" key="7">
    <source>
        <dbReference type="ARBA" id="ARBA00022553"/>
    </source>
</evidence>
<evidence type="ECO:0000256" key="18">
    <source>
        <dbReference type="PROSITE-ProRule" id="PRU00169"/>
    </source>
</evidence>
<keyword evidence="12" id="KW-1133">Transmembrane helix</keyword>
<accession>A0AA45WX32</accession>
<evidence type="ECO:0000256" key="13">
    <source>
        <dbReference type="ARBA" id="ARBA00023012"/>
    </source>
</evidence>
<dbReference type="InterPro" id="IPR036890">
    <property type="entry name" value="HATPase_C_sf"/>
</dbReference>
<dbReference type="SUPFAM" id="SSF47226">
    <property type="entry name" value="Histidine-containing phosphotransfer domain, HPT domain"/>
    <property type="match status" value="1"/>
</dbReference>
<dbReference type="NCBIfam" id="TIGR00229">
    <property type="entry name" value="sensory_box"/>
    <property type="match status" value="2"/>
</dbReference>
<dbReference type="PANTHER" id="PTHR45339">
    <property type="entry name" value="HYBRID SIGNAL TRANSDUCTION HISTIDINE KINASE J"/>
    <property type="match status" value="1"/>
</dbReference>
<dbReference type="InterPro" id="IPR004358">
    <property type="entry name" value="Sig_transdc_His_kin-like_C"/>
</dbReference>
<dbReference type="AlphaFoldDB" id="A0AA45WX32"/>
<organism evidence="25 26">
    <name type="scientific">Anoxynatronum buryatiense</name>
    <dbReference type="NCBI Taxonomy" id="489973"/>
    <lineage>
        <taxon>Bacteria</taxon>
        <taxon>Bacillati</taxon>
        <taxon>Bacillota</taxon>
        <taxon>Clostridia</taxon>
        <taxon>Eubacteriales</taxon>
        <taxon>Clostridiaceae</taxon>
        <taxon>Anoxynatronum</taxon>
    </lineage>
</organism>
<dbReference type="PROSITE" id="PS50112">
    <property type="entry name" value="PAS"/>
    <property type="match status" value="1"/>
</dbReference>